<reference evidence="2 3" key="1">
    <citation type="submission" date="2024-02" db="EMBL/GenBank/DDBJ databases">
        <authorList>
            <person name="Daric V."/>
            <person name="Darras S."/>
        </authorList>
    </citation>
    <scope>NUCLEOTIDE SEQUENCE [LARGE SCALE GENOMIC DNA]</scope>
</reference>
<dbReference type="InterPro" id="IPR005025">
    <property type="entry name" value="FMN_Rdtase-like_dom"/>
</dbReference>
<gene>
    <name evidence="2" type="ORF">CVLEPA_LOCUS31553</name>
</gene>
<accession>A0ABP0H265</accession>
<protein>
    <recommendedName>
        <fullName evidence="1">NADPH-dependent FMN reductase-like domain-containing protein</fullName>
    </recommendedName>
</protein>
<dbReference type="InterPro" id="IPR029039">
    <property type="entry name" value="Flavoprotein-like_sf"/>
</dbReference>
<dbReference type="PANTHER" id="PTHR30543:SF21">
    <property type="entry name" value="NAD(P)H-DEPENDENT FMN REDUCTASE LOT6"/>
    <property type="match status" value="1"/>
</dbReference>
<dbReference type="Proteomes" id="UP001642483">
    <property type="component" value="Unassembled WGS sequence"/>
</dbReference>
<dbReference type="PANTHER" id="PTHR30543">
    <property type="entry name" value="CHROMATE REDUCTASE"/>
    <property type="match status" value="1"/>
</dbReference>
<dbReference type="SUPFAM" id="SSF52218">
    <property type="entry name" value="Flavoproteins"/>
    <property type="match status" value="1"/>
</dbReference>
<dbReference type="Gene3D" id="3.40.50.360">
    <property type="match status" value="1"/>
</dbReference>
<comment type="caution">
    <text evidence="2">The sequence shown here is derived from an EMBL/GenBank/DDBJ whole genome shotgun (WGS) entry which is preliminary data.</text>
</comment>
<sequence>MAKVWKNVVVFMGSTRENRLCERVTAFIVGKLKEKNLNVTVVDPKEFVLPLLTKPVHFYRSPEEPPKQLVEMDKKILESDAIVVVSGEYNHCIPPGLTNTMDYFGPKSFANKPSGIVTYSPSNVAGARAGVQLRSLLGELGCISVSNMFAIPRAHKALTENGVPQETEEGSHMDSAVGKLLTQLEWWANAAKSHREAATNNTQF</sequence>
<proteinExistence type="predicted"/>
<feature type="domain" description="NADPH-dependent FMN reductase-like" evidence="1">
    <location>
        <begin position="7"/>
        <end position="155"/>
    </location>
</feature>
<dbReference type="EMBL" id="CAWYQH010000174">
    <property type="protein sequence ID" value="CAK8698079.1"/>
    <property type="molecule type" value="Genomic_DNA"/>
</dbReference>
<evidence type="ECO:0000313" key="3">
    <source>
        <dbReference type="Proteomes" id="UP001642483"/>
    </source>
</evidence>
<evidence type="ECO:0000259" key="1">
    <source>
        <dbReference type="Pfam" id="PF03358"/>
    </source>
</evidence>
<dbReference type="Pfam" id="PF03358">
    <property type="entry name" value="FMN_red"/>
    <property type="match status" value="1"/>
</dbReference>
<keyword evidence="3" id="KW-1185">Reference proteome</keyword>
<dbReference type="InterPro" id="IPR050712">
    <property type="entry name" value="NAD(P)H-dep_reductase"/>
</dbReference>
<name>A0ABP0H265_CLALP</name>
<evidence type="ECO:0000313" key="2">
    <source>
        <dbReference type="EMBL" id="CAK8698079.1"/>
    </source>
</evidence>
<organism evidence="2 3">
    <name type="scientific">Clavelina lepadiformis</name>
    <name type="common">Light-bulb sea squirt</name>
    <name type="synonym">Ascidia lepadiformis</name>
    <dbReference type="NCBI Taxonomy" id="159417"/>
    <lineage>
        <taxon>Eukaryota</taxon>
        <taxon>Metazoa</taxon>
        <taxon>Chordata</taxon>
        <taxon>Tunicata</taxon>
        <taxon>Ascidiacea</taxon>
        <taxon>Aplousobranchia</taxon>
        <taxon>Clavelinidae</taxon>
        <taxon>Clavelina</taxon>
    </lineage>
</organism>